<gene>
    <name evidence="1" type="ORF">PSON_ATCC_30995.1.T0490048</name>
</gene>
<protein>
    <submittedName>
        <fullName evidence="1">Uncharacterized protein</fullName>
    </submittedName>
</protein>
<dbReference type="AlphaFoldDB" id="A0A8S1N3S0"/>
<comment type="caution">
    <text evidence="1">The sequence shown here is derived from an EMBL/GenBank/DDBJ whole genome shotgun (WGS) entry which is preliminary data.</text>
</comment>
<evidence type="ECO:0000313" key="2">
    <source>
        <dbReference type="Proteomes" id="UP000692954"/>
    </source>
</evidence>
<accession>A0A8S1N3S0</accession>
<sequence length="121" mass="13581">MSQAESGQLADSCRTAHTIKSILKISKKDKGLMETRIDSIGNKIVKGGNHKITFKPVSQSPVTKNLMKNKIQIESDSSDSECEIQQYNVNQNIKKTNEELKNKNQKPEPQISNESKCCIIF</sequence>
<dbReference type="EMBL" id="CAJJDN010000049">
    <property type="protein sequence ID" value="CAD8085849.1"/>
    <property type="molecule type" value="Genomic_DNA"/>
</dbReference>
<dbReference type="Proteomes" id="UP000692954">
    <property type="component" value="Unassembled WGS sequence"/>
</dbReference>
<name>A0A8S1N3S0_9CILI</name>
<keyword evidence="2" id="KW-1185">Reference proteome</keyword>
<organism evidence="1 2">
    <name type="scientific">Paramecium sonneborni</name>
    <dbReference type="NCBI Taxonomy" id="65129"/>
    <lineage>
        <taxon>Eukaryota</taxon>
        <taxon>Sar</taxon>
        <taxon>Alveolata</taxon>
        <taxon>Ciliophora</taxon>
        <taxon>Intramacronucleata</taxon>
        <taxon>Oligohymenophorea</taxon>
        <taxon>Peniculida</taxon>
        <taxon>Parameciidae</taxon>
        <taxon>Paramecium</taxon>
    </lineage>
</organism>
<reference evidence="1" key="1">
    <citation type="submission" date="2021-01" db="EMBL/GenBank/DDBJ databases">
        <authorList>
            <consortium name="Genoscope - CEA"/>
            <person name="William W."/>
        </authorList>
    </citation>
    <scope>NUCLEOTIDE SEQUENCE</scope>
</reference>
<dbReference type="OrthoDB" id="304454at2759"/>
<proteinExistence type="predicted"/>
<evidence type="ECO:0000313" key="1">
    <source>
        <dbReference type="EMBL" id="CAD8085849.1"/>
    </source>
</evidence>